<gene>
    <name evidence="7" type="ORF">LOC62_02G002565</name>
</gene>
<comment type="subcellular location">
    <subcellularLocation>
        <location evidence="1">Cytoplasm</location>
        <location evidence="1">Cytoskeleton</location>
        <location evidence="1">Microtubule organizing center</location>
    </subcellularLocation>
</comment>
<sequence length="745" mass="79919">MGAPAIPYSSTEAERRRLENTLDQDLSTLSLTATSSSLSPRRRDPAEDSFSSLSTIGVGRSAPAQLDSFDASFPRFPSTLDTPKARAARGVSMRTETTLGGISPTSTAGHHVSAATLGAGVFRRPAARGVSTGAADEFDPDRSLGRLVGELAKAMGDERNKPASPFASPRSPSPSMRQQPNLSFTLTRNDPLLSPPLSRSVSSASSGSQDRRQAASRPALGETNRHNAFAPQATLIRPDVLKKHKRHHRGVQNDSADVTGMTGLLATPGRGTSFVGVDKNGAPEDEMAAAIPTALASLHARLRALETENSVSRRRVRELESEIEKARDEVARAQQTKDGRLKDAIGEKTALEDLVKSLRGHLARLTKELEENKALVDELRRAASAPPSPVKYDTSVKDELGALRREVERLSREVARLGDIIAQGLAVRQREAEPVRTVRLADPPLVDLSDDEVDAVRRDVEVRSSVATRLASPHAPPPPTLPSQLRQGLHAVAADKAGLLPPSARAARVATDSSEGEGATSPTPASRTRNSSSASRPRSRAAAAATFASPASSTSSTRRRRRAEPPAAGPDSPFPSIRVEDEASFFAFRPSPAKAAEPRTNPAPAAAAGTLPPSVRSLFDSPLLPPQTVLARVIRELEDEFSHYKSIYVELADQYKVLDVASAVAKRHVLAQHLKEVIDTLELKADQISALYSLLSVSDRPVSPSTDAAVRGHKTKSVNDLWRAVRDSLSEDARRRLEADGLFRK</sequence>
<feature type="compositionally biased region" description="Low complexity" evidence="5">
    <location>
        <begin position="520"/>
        <end position="556"/>
    </location>
</feature>
<keyword evidence="8" id="KW-1185">Reference proteome</keyword>
<evidence type="ECO:0000256" key="2">
    <source>
        <dbReference type="ARBA" id="ARBA00022490"/>
    </source>
</evidence>
<protein>
    <recommendedName>
        <fullName evidence="6">Cep57 centrosome microtubule-binding domain-containing protein</fullName>
    </recommendedName>
</protein>
<feature type="domain" description="Cep57 centrosome microtubule-binding" evidence="6">
    <location>
        <begin position="622"/>
        <end position="693"/>
    </location>
</feature>
<feature type="compositionally biased region" description="Low complexity" evidence="5">
    <location>
        <begin position="162"/>
        <end position="175"/>
    </location>
</feature>
<dbReference type="AlphaFoldDB" id="A0AAF0Y8S8"/>
<feature type="region of interest" description="Disordered" evidence="5">
    <location>
        <begin position="498"/>
        <end position="577"/>
    </location>
</feature>
<proteinExistence type="predicted"/>
<keyword evidence="2" id="KW-0963">Cytoplasm</keyword>
<accession>A0AAF0Y8S8</accession>
<evidence type="ECO:0000256" key="5">
    <source>
        <dbReference type="SAM" id="MobiDB-lite"/>
    </source>
</evidence>
<dbReference type="Pfam" id="PF06657">
    <property type="entry name" value="Cep57_MT_bd"/>
    <property type="match status" value="1"/>
</dbReference>
<evidence type="ECO:0000259" key="6">
    <source>
        <dbReference type="Pfam" id="PF06657"/>
    </source>
</evidence>
<dbReference type="InterPro" id="IPR024957">
    <property type="entry name" value="Cep57_MT-bd_dom"/>
</dbReference>
<dbReference type="RefSeq" id="XP_062625060.1">
    <property type="nucleotide sequence ID" value="XM_062769076.1"/>
</dbReference>
<feature type="compositionally biased region" description="Polar residues" evidence="5">
    <location>
        <begin position="176"/>
        <end position="188"/>
    </location>
</feature>
<reference evidence="7" key="1">
    <citation type="submission" date="2023-10" db="EMBL/GenBank/DDBJ databases">
        <authorList>
            <person name="Noh H."/>
        </authorList>
    </citation>
    <scope>NUCLEOTIDE SEQUENCE</scope>
    <source>
        <strain evidence="7">DUCC4014</strain>
    </source>
</reference>
<dbReference type="InterPro" id="IPR051756">
    <property type="entry name" value="Centrosomal_MT-associated"/>
</dbReference>
<name>A0AAF0Y8S8_9TREE</name>
<evidence type="ECO:0000313" key="8">
    <source>
        <dbReference type="Proteomes" id="UP000827549"/>
    </source>
</evidence>
<dbReference type="PANTHER" id="PTHR19336">
    <property type="entry name" value="UNCHARACTERIZED DUF1167"/>
    <property type="match status" value="1"/>
</dbReference>
<dbReference type="PANTHER" id="PTHR19336:SF9">
    <property type="entry name" value="SPINDLE POLE BODY PROTEIN PPC89"/>
    <property type="match status" value="1"/>
</dbReference>
<feature type="coiled-coil region" evidence="4">
    <location>
        <begin position="302"/>
        <end position="420"/>
    </location>
</feature>
<evidence type="ECO:0000256" key="4">
    <source>
        <dbReference type="SAM" id="Coils"/>
    </source>
</evidence>
<feature type="compositionally biased region" description="Low complexity" evidence="5">
    <location>
        <begin position="26"/>
        <end position="39"/>
    </location>
</feature>
<evidence type="ECO:0000256" key="1">
    <source>
        <dbReference type="ARBA" id="ARBA00004267"/>
    </source>
</evidence>
<feature type="region of interest" description="Disordered" evidence="5">
    <location>
        <begin position="20"/>
        <end position="54"/>
    </location>
</feature>
<feature type="region of interest" description="Disordered" evidence="5">
    <location>
        <begin position="155"/>
        <end position="237"/>
    </location>
</feature>
<feature type="compositionally biased region" description="Low complexity" evidence="5">
    <location>
        <begin position="191"/>
        <end position="208"/>
    </location>
</feature>
<dbReference type="EMBL" id="CP086715">
    <property type="protein sequence ID" value="WOO79028.1"/>
    <property type="molecule type" value="Genomic_DNA"/>
</dbReference>
<evidence type="ECO:0000256" key="3">
    <source>
        <dbReference type="ARBA" id="ARBA00023212"/>
    </source>
</evidence>
<dbReference type="GeneID" id="87805812"/>
<keyword evidence="3" id="KW-0206">Cytoskeleton</keyword>
<dbReference type="GO" id="GO:0008017">
    <property type="term" value="F:microtubule binding"/>
    <property type="evidence" value="ECO:0007669"/>
    <property type="project" value="InterPro"/>
</dbReference>
<dbReference type="GO" id="GO:0005815">
    <property type="term" value="C:microtubule organizing center"/>
    <property type="evidence" value="ECO:0007669"/>
    <property type="project" value="UniProtKB-SubCell"/>
</dbReference>
<evidence type="ECO:0000313" key="7">
    <source>
        <dbReference type="EMBL" id="WOO79028.1"/>
    </source>
</evidence>
<keyword evidence="4" id="KW-0175">Coiled coil</keyword>
<organism evidence="7 8">
    <name type="scientific">Vanrija pseudolonga</name>
    <dbReference type="NCBI Taxonomy" id="143232"/>
    <lineage>
        <taxon>Eukaryota</taxon>
        <taxon>Fungi</taxon>
        <taxon>Dikarya</taxon>
        <taxon>Basidiomycota</taxon>
        <taxon>Agaricomycotina</taxon>
        <taxon>Tremellomycetes</taxon>
        <taxon>Trichosporonales</taxon>
        <taxon>Trichosporonaceae</taxon>
        <taxon>Vanrija</taxon>
    </lineage>
</organism>
<dbReference type="Proteomes" id="UP000827549">
    <property type="component" value="Chromosome 2"/>
</dbReference>